<accession>D9R2G2</accession>
<dbReference type="eggNOG" id="COG2207">
    <property type="taxonomic scope" value="Bacteria"/>
</dbReference>
<dbReference type="InterPro" id="IPR018060">
    <property type="entry name" value="HTH_AraC"/>
</dbReference>
<evidence type="ECO:0000313" key="7">
    <source>
        <dbReference type="Proteomes" id="UP000001662"/>
    </source>
</evidence>
<proteinExistence type="predicted"/>
<keyword evidence="4" id="KW-0812">Transmembrane</keyword>
<dbReference type="InterPro" id="IPR018062">
    <property type="entry name" value="HTH_AraC-typ_CS"/>
</dbReference>
<name>D9R2G2_LACSW</name>
<dbReference type="Pfam" id="PF12833">
    <property type="entry name" value="HTH_18"/>
    <property type="match status" value="1"/>
</dbReference>
<evidence type="ECO:0000256" key="1">
    <source>
        <dbReference type="ARBA" id="ARBA00023015"/>
    </source>
</evidence>
<evidence type="ECO:0000259" key="5">
    <source>
        <dbReference type="PROSITE" id="PS01124"/>
    </source>
</evidence>
<reference evidence="6" key="1">
    <citation type="submission" date="2010-07" db="EMBL/GenBank/DDBJ databases">
        <title>Complete sequence of Clostridium saccharolyticum WM1.</title>
        <authorList>
            <consortium name="US DOE Joint Genome Institute"/>
            <person name="Lucas S."/>
            <person name="Copeland A."/>
            <person name="Lapidus A."/>
            <person name="Cheng J.-F."/>
            <person name="Bruce D."/>
            <person name="Goodwin L."/>
            <person name="Pitluck S."/>
            <person name="Chertkov O."/>
            <person name="Detter J.C."/>
            <person name="Han C."/>
            <person name="Tapia R."/>
            <person name="Land M."/>
            <person name="Hauser L."/>
            <person name="Chang Y.-J."/>
            <person name="Jeffries C."/>
            <person name="Kyrpides N."/>
            <person name="Ivanova N."/>
            <person name="Mikhailova N."/>
            <person name="Mouttaki H."/>
            <person name="Lin L."/>
            <person name="Zhou J."/>
            <person name="Hemme C.L."/>
            <person name="Woyke T."/>
        </authorList>
    </citation>
    <scope>NUCLEOTIDE SEQUENCE [LARGE SCALE GENOMIC DNA]</scope>
    <source>
        <strain evidence="6">WM1</strain>
    </source>
</reference>
<dbReference type="Proteomes" id="UP000001662">
    <property type="component" value="Chromosome"/>
</dbReference>
<dbReference type="GO" id="GO:0003700">
    <property type="term" value="F:DNA-binding transcription factor activity"/>
    <property type="evidence" value="ECO:0007669"/>
    <property type="project" value="InterPro"/>
</dbReference>
<keyword evidence="7" id="KW-1185">Reference proteome</keyword>
<protein>
    <submittedName>
        <fullName evidence="6">Transcriptional regulator, AraC family</fullName>
    </submittedName>
</protein>
<dbReference type="PROSITE" id="PS01124">
    <property type="entry name" value="HTH_ARAC_FAMILY_2"/>
    <property type="match status" value="1"/>
</dbReference>
<feature type="domain" description="HTH araC/xylS-type" evidence="5">
    <location>
        <begin position="611"/>
        <end position="710"/>
    </location>
</feature>
<dbReference type="GO" id="GO:0043565">
    <property type="term" value="F:sequence-specific DNA binding"/>
    <property type="evidence" value="ECO:0007669"/>
    <property type="project" value="InterPro"/>
</dbReference>
<dbReference type="PaxDb" id="610130-Closa_4077"/>
<dbReference type="Gene3D" id="1.10.10.60">
    <property type="entry name" value="Homeodomain-like"/>
    <property type="match status" value="2"/>
</dbReference>
<dbReference type="HOGENOM" id="CLU_433405_0_0_9"/>
<dbReference type="EMBL" id="CP002109">
    <property type="protein sequence ID" value="ADL06586.1"/>
    <property type="molecule type" value="Genomic_DNA"/>
</dbReference>
<gene>
    <name evidence="6" type="ordered locus">Closa_4077</name>
</gene>
<keyword evidence="4" id="KW-0472">Membrane</keyword>
<dbReference type="PANTHER" id="PTHR43280">
    <property type="entry name" value="ARAC-FAMILY TRANSCRIPTIONAL REGULATOR"/>
    <property type="match status" value="1"/>
</dbReference>
<feature type="transmembrane region" description="Helical" evidence="4">
    <location>
        <begin position="12"/>
        <end position="33"/>
    </location>
</feature>
<keyword evidence="1" id="KW-0805">Transcription regulation</keyword>
<dbReference type="SUPFAM" id="SSF46689">
    <property type="entry name" value="Homeodomain-like"/>
    <property type="match status" value="2"/>
</dbReference>
<dbReference type="STRING" id="610130.Closa_4077"/>
<keyword evidence="4" id="KW-1133">Transmembrane helix</keyword>
<evidence type="ECO:0000256" key="3">
    <source>
        <dbReference type="ARBA" id="ARBA00023163"/>
    </source>
</evidence>
<feature type="transmembrane region" description="Helical" evidence="4">
    <location>
        <begin position="287"/>
        <end position="307"/>
    </location>
</feature>
<dbReference type="OrthoDB" id="2515823at2"/>
<dbReference type="RefSeq" id="WP_013274638.1">
    <property type="nucleotide sequence ID" value="NC_014376.1"/>
</dbReference>
<sequence>MKKYNNLQYIWLKSFLILILLLLLIEAPFLYWISVTIKKEAARSSNYSIDFLGQTLDSDLTSIQKLASDFIYRANLKLPLDSLDNRQAFKSHSAYEFVDNMKSLKTANAVIKDLCVYYPDRGYIVGTRGSYPAGLYYLLGNHLDKSGFSDWLNAVTPPNKQGFFTANLHGEEDLFYIKTLYQEQKNKEIYLIITIDRNEMQAILKRANKDRHQLAAILTESGKLYTFSGNECLVELAFSRPLEQLKNGYFEGSRYLVARSSQPTGYHYLLIMDKAEVLGILNVINRILLITLFLCLAGGTLASLYLASRNSRPMLSLLRHLKENGASEETDVYAFIRKRIDELMEQNESSMELLDGQMRIIKSSFVKNLLSCGYPDEQTVGIMADVYGITFENPWFCVIVISGRDGIGENALKSLENVLESVKSPDCAVYHSYFQDKLHVILNMEGTETGMQESIGRILELLTSPSNLETGGLTCTAGTFYDNPSKILYSYREALAAGEDRDLILYEENSKIMSEFQKNILSKDYSSALNMTDLLFDQYLGKADPVTLKYRIYGILNQLLDALKQEGQEGESNYYSDTSISRDYRTIILDLLSRLIDGKETPDQDKAFSIPRIKSFIEKNYSDPTLSLNTIANELGLSNSYVSRLFKRECQMGIVEYINRFRIEEAKKMLQTDSLNIKGVAIKVGFSSDISFIRVFKKYENVTPGKFTAD</sequence>
<organism evidence="6 7">
    <name type="scientific">Lacrimispora saccharolytica (strain ATCC 35040 / DSM 2544 / NRCC 2533 / WM1)</name>
    <name type="common">Clostridium saccharolyticum</name>
    <dbReference type="NCBI Taxonomy" id="610130"/>
    <lineage>
        <taxon>Bacteria</taxon>
        <taxon>Bacillati</taxon>
        <taxon>Bacillota</taxon>
        <taxon>Clostridia</taxon>
        <taxon>Lachnospirales</taxon>
        <taxon>Lachnospiraceae</taxon>
        <taxon>Lacrimispora</taxon>
    </lineage>
</organism>
<dbReference type="SMART" id="SM00342">
    <property type="entry name" value="HTH_ARAC"/>
    <property type="match status" value="1"/>
</dbReference>
<evidence type="ECO:0000313" key="6">
    <source>
        <dbReference type="EMBL" id="ADL06586.1"/>
    </source>
</evidence>
<keyword evidence="3" id="KW-0804">Transcription</keyword>
<dbReference type="KEGG" id="csh:Closa_4077"/>
<dbReference type="InterPro" id="IPR009057">
    <property type="entry name" value="Homeodomain-like_sf"/>
</dbReference>
<dbReference type="PROSITE" id="PS00041">
    <property type="entry name" value="HTH_ARAC_FAMILY_1"/>
    <property type="match status" value="1"/>
</dbReference>
<evidence type="ECO:0000256" key="2">
    <source>
        <dbReference type="ARBA" id="ARBA00023125"/>
    </source>
</evidence>
<dbReference type="PANTHER" id="PTHR43280:SF34">
    <property type="entry name" value="ARAC-FAMILY TRANSCRIPTIONAL REGULATOR"/>
    <property type="match status" value="1"/>
</dbReference>
<keyword evidence="2" id="KW-0238">DNA-binding</keyword>
<evidence type="ECO:0000256" key="4">
    <source>
        <dbReference type="SAM" id="Phobius"/>
    </source>
</evidence>
<dbReference type="AlphaFoldDB" id="D9R2G2"/>